<protein>
    <submittedName>
        <fullName evidence="2">Uncharacterized protein</fullName>
    </submittedName>
</protein>
<feature type="compositionally biased region" description="Polar residues" evidence="1">
    <location>
        <begin position="360"/>
        <end position="372"/>
    </location>
</feature>
<feature type="compositionally biased region" description="Low complexity" evidence="1">
    <location>
        <begin position="90"/>
        <end position="104"/>
    </location>
</feature>
<organism evidence="2 3">
    <name type="scientific">Polymorphospora lycopeni</name>
    <dbReference type="NCBI Taxonomy" id="3140240"/>
    <lineage>
        <taxon>Bacteria</taxon>
        <taxon>Bacillati</taxon>
        <taxon>Actinomycetota</taxon>
        <taxon>Actinomycetes</taxon>
        <taxon>Micromonosporales</taxon>
        <taxon>Micromonosporaceae</taxon>
        <taxon>Polymorphospora</taxon>
    </lineage>
</organism>
<feature type="compositionally biased region" description="Pro residues" evidence="1">
    <location>
        <begin position="53"/>
        <end position="77"/>
    </location>
</feature>
<evidence type="ECO:0000313" key="3">
    <source>
        <dbReference type="Proteomes" id="UP001582793"/>
    </source>
</evidence>
<feature type="region of interest" description="Disordered" evidence="1">
    <location>
        <begin position="1"/>
        <end position="236"/>
    </location>
</feature>
<proteinExistence type="predicted"/>
<dbReference type="EMBL" id="JBCGDC010000027">
    <property type="protein sequence ID" value="MFB6393826.1"/>
    <property type="molecule type" value="Genomic_DNA"/>
</dbReference>
<comment type="caution">
    <text evidence="2">The sequence shown here is derived from an EMBL/GenBank/DDBJ whole genome shotgun (WGS) entry which is preliminary data.</text>
</comment>
<evidence type="ECO:0000313" key="2">
    <source>
        <dbReference type="EMBL" id="MFB6393826.1"/>
    </source>
</evidence>
<feature type="compositionally biased region" description="Low complexity" evidence="1">
    <location>
        <begin position="199"/>
        <end position="214"/>
    </location>
</feature>
<feature type="region of interest" description="Disordered" evidence="1">
    <location>
        <begin position="265"/>
        <end position="310"/>
    </location>
</feature>
<feature type="compositionally biased region" description="Low complexity" evidence="1">
    <location>
        <begin position="142"/>
        <end position="190"/>
    </location>
</feature>
<evidence type="ECO:0000256" key="1">
    <source>
        <dbReference type="SAM" id="MobiDB-lite"/>
    </source>
</evidence>
<feature type="compositionally biased region" description="Polar residues" evidence="1">
    <location>
        <begin position="271"/>
        <end position="298"/>
    </location>
</feature>
<reference evidence="2 3" key="1">
    <citation type="submission" date="2024-04" db="EMBL/GenBank/DDBJ databases">
        <title>Polymorphospora sp. isolated from Baiyangdian Lake in Xiong'an New Area.</title>
        <authorList>
            <person name="Zhang X."/>
            <person name="Liu J."/>
        </authorList>
    </citation>
    <scope>NUCLEOTIDE SEQUENCE [LARGE SCALE GENOMIC DNA]</scope>
    <source>
        <strain evidence="2 3">2-325</strain>
    </source>
</reference>
<gene>
    <name evidence="2" type="ORF">AAFH96_12030</name>
</gene>
<feature type="compositionally biased region" description="Low complexity" evidence="1">
    <location>
        <begin position="10"/>
        <end position="42"/>
    </location>
</feature>
<accession>A0ABV5CS13</accession>
<name>A0ABV5CS13_9ACTN</name>
<dbReference type="Proteomes" id="UP001582793">
    <property type="component" value="Unassembled WGS sequence"/>
</dbReference>
<sequence length="372" mass="36993">MLHRGSPPATGSDTTSVPPSPTTADTTCPFTTATASSPTPDAGRSVTRTSSPPDRPPPSEPPPNGPNPPPDGPPPAPCTVCDNFPANHDPPCTAPATHPTSTATDNAAATVRTTGRRRRFTPDTGNATGGRADAPIPAHCDPAPVAAAAATGPVAGEPGPAGEPGTAPPSDTGRTPGTPDTGSAPNTDDTGNTDDTDPPDTGTDDTGPTPDTGNVAVPDTGRSTGPAATPDIPASNAPYATGNSGCSGTAGATPNRACNRLATNGIRLEPPTSNNPANAAGSTSARCNTRRVSSTARATSGPAIRSTSSRVRCIGSSRPGTCTGAADVRDNISFADRTSAQNACRSRCSANPRGARNRSHNPGSRTPTNCPR</sequence>
<keyword evidence="3" id="KW-1185">Reference proteome</keyword>
<feature type="region of interest" description="Disordered" evidence="1">
    <location>
        <begin position="345"/>
        <end position="372"/>
    </location>
</feature>